<organism evidence="1 2">
    <name type="scientific">Streptomyces paludis</name>
    <dbReference type="NCBI Taxonomy" id="2282738"/>
    <lineage>
        <taxon>Bacteria</taxon>
        <taxon>Bacillati</taxon>
        <taxon>Actinomycetota</taxon>
        <taxon>Actinomycetes</taxon>
        <taxon>Kitasatosporales</taxon>
        <taxon>Streptomycetaceae</taxon>
        <taxon>Streptomyces</taxon>
    </lineage>
</organism>
<sequence>MTFRSIRLMCVERGPQRGTGERSGQIIESAAYALRSMSCCMEFNGVLREFESSCFRSDGSSVLVVRGDKFGE</sequence>
<keyword evidence="2" id="KW-1185">Reference proteome</keyword>
<evidence type="ECO:0000313" key="1">
    <source>
        <dbReference type="EMBL" id="AXG80292.1"/>
    </source>
</evidence>
<protein>
    <submittedName>
        <fullName evidence="1">Uncharacterized protein</fullName>
    </submittedName>
</protein>
<reference evidence="2" key="1">
    <citation type="submission" date="2018-07" db="EMBL/GenBank/DDBJ databases">
        <authorList>
            <person name="Zhao J."/>
        </authorList>
    </citation>
    <scope>NUCLEOTIDE SEQUENCE [LARGE SCALE GENOMIC DNA]</scope>
    <source>
        <strain evidence="2">GSSD-12</strain>
    </source>
</reference>
<dbReference type="KEGG" id="spad:DVK44_24475"/>
<proteinExistence type="predicted"/>
<gene>
    <name evidence="1" type="ORF">DVK44_24475</name>
</gene>
<accession>A0A345HUB8</accession>
<name>A0A345HUB8_9ACTN</name>
<evidence type="ECO:0000313" key="2">
    <source>
        <dbReference type="Proteomes" id="UP000253868"/>
    </source>
</evidence>
<dbReference type="AlphaFoldDB" id="A0A345HUB8"/>
<dbReference type="EMBL" id="CP031194">
    <property type="protein sequence ID" value="AXG80292.1"/>
    <property type="molecule type" value="Genomic_DNA"/>
</dbReference>
<dbReference type="Proteomes" id="UP000253868">
    <property type="component" value="Chromosome"/>
</dbReference>